<evidence type="ECO:0000259" key="4">
    <source>
        <dbReference type="PROSITE" id="PS50949"/>
    </source>
</evidence>
<dbReference type="Pfam" id="PF00392">
    <property type="entry name" value="GntR"/>
    <property type="match status" value="1"/>
</dbReference>
<evidence type="ECO:0000256" key="3">
    <source>
        <dbReference type="ARBA" id="ARBA00023163"/>
    </source>
</evidence>
<dbReference type="PANTHER" id="PTHR43537:SF24">
    <property type="entry name" value="GLUCONATE OPERON TRANSCRIPTIONAL REPRESSOR"/>
    <property type="match status" value="1"/>
</dbReference>
<dbReference type="PROSITE" id="PS50949">
    <property type="entry name" value="HTH_GNTR"/>
    <property type="match status" value="1"/>
</dbReference>
<dbReference type="InterPro" id="IPR036388">
    <property type="entry name" value="WH-like_DNA-bd_sf"/>
</dbReference>
<dbReference type="CDD" id="cd07377">
    <property type="entry name" value="WHTH_GntR"/>
    <property type="match status" value="1"/>
</dbReference>
<dbReference type="SMART" id="SM00345">
    <property type="entry name" value="HTH_GNTR"/>
    <property type="match status" value="1"/>
</dbReference>
<dbReference type="InterPro" id="IPR000524">
    <property type="entry name" value="Tscrpt_reg_HTH_GntR"/>
</dbReference>
<evidence type="ECO:0000313" key="5">
    <source>
        <dbReference type="EMBL" id="MDM5283981.1"/>
    </source>
</evidence>
<accession>A0AAJ1QLY7</accession>
<dbReference type="AlphaFoldDB" id="A0AAJ1QLY7"/>
<protein>
    <submittedName>
        <fullName evidence="5">GntR family transcriptional regulator</fullName>
    </submittedName>
</protein>
<comment type="caution">
    <text evidence="5">The sequence shown here is derived from an EMBL/GenBank/DDBJ whole genome shotgun (WGS) entry which is preliminary data.</text>
</comment>
<dbReference type="InterPro" id="IPR008920">
    <property type="entry name" value="TF_FadR/GntR_C"/>
</dbReference>
<dbReference type="Pfam" id="PF07729">
    <property type="entry name" value="FCD"/>
    <property type="match status" value="1"/>
</dbReference>
<evidence type="ECO:0000313" key="6">
    <source>
        <dbReference type="Proteomes" id="UP001238973"/>
    </source>
</evidence>
<dbReference type="GO" id="GO:0003700">
    <property type="term" value="F:DNA-binding transcription factor activity"/>
    <property type="evidence" value="ECO:0007669"/>
    <property type="project" value="InterPro"/>
</dbReference>
<keyword evidence="2" id="KW-0238">DNA-binding</keyword>
<dbReference type="Gene3D" id="1.10.10.10">
    <property type="entry name" value="Winged helix-like DNA-binding domain superfamily/Winged helix DNA-binding domain"/>
    <property type="match status" value="1"/>
</dbReference>
<feature type="domain" description="HTH gntR-type" evidence="4">
    <location>
        <begin position="3"/>
        <end position="70"/>
    </location>
</feature>
<dbReference type="Gene3D" id="1.20.120.530">
    <property type="entry name" value="GntR ligand-binding domain-like"/>
    <property type="match status" value="1"/>
</dbReference>
<reference evidence="5" key="1">
    <citation type="submission" date="2023-06" db="EMBL/GenBank/DDBJ databases">
        <title>Comparative genomics of Bacillaceae isolates and their secondary metabolite potential.</title>
        <authorList>
            <person name="Song L."/>
            <person name="Nielsen L.J."/>
            <person name="Mohite O."/>
            <person name="Xu X."/>
            <person name="Weber T."/>
            <person name="Kovacs A.T."/>
        </authorList>
    </citation>
    <scope>NUCLEOTIDE SEQUENCE</scope>
    <source>
        <strain evidence="5">G1S1</strain>
    </source>
</reference>
<sequence>MKKTIALKIAEEITARIGKRILHPGEHLIETAIADEFQTSRAPVREALLMLERDRLVQRIPHHGVVVRRFTRNDIHELYDVIYRLEEISMEKAIARVSQEDIKNLEEVVDKQIQAVKDHNIEEYYDLNEQFHNFIFSIAGNTVLSETYSSLRRSAKPFRMLSMAQGSNLSSSLDEHKKQVKALAGKDVSEGKLAIHEQEIRSLQSLDILFPE</sequence>
<dbReference type="Proteomes" id="UP001238973">
    <property type="component" value="Unassembled WGS sequence"/>
</dbReference>
<evidence type="ECO:0000256" key="1">
    <source>
        <dbReference type="ARBA" id="ARBA00023015"/>
    </source>
</evidence>
<keyword evidence="3" id="KW-0804">Transcription</keyword>
<dbReference type="GO" id="GO:0003677">
    <property type="term" value="F:DNA binding"/>
    <property type="evidence" value="ECO:0007669"/>
    <property type="project" value="UniProtKB-KW"/>
</dbReference>
<keyword evidence="1" id="KW-0805">Transcription regulation</keyword>
<name>A0AAJ1QLY7_9BACI</name>
<proteinExistence type="predicted"/>
<dbReference type="InterPro" id="IPR011711">
    <property type="entry name" value="GntR_C"/>
</dbReference>
<dbReference type="SUPFAM" id="SSF46785">
    <property type="entry name" value="Winged helix' DNA-binding domain"/>
    <property type="match status" value="1"/>
</dbReference>
<gene>
    <name evidence="5" type="ORF">QUF85_11775</name>
</gene>
<evidence type="ECO:0000256" key="2">
    <source>
        <dbReference type="ARBA" id="ARBA00023125"/>
    </source>
</evidence>
<organism evidence="5 6">
    <name type="scientific">Peribacillus frigoritolerans</name>
    <dbReference type="NCBI Taxonomy" id="450367"/>
    <lineage>
        <taxon>Bacteria</taxon>
        <taxon>Bacillati</taxon>
        <taxon>Bacillota</taxon>
        <taxon>Bacilli</taxon>
        <taxon>Bacillales</taxon>
        <taxon>Bacillaceae</taxon>
        <taxon>Peribacillus</taxon>
    </lineage>
</organism>
<dbReference type="SMART" id="SM00895">
    <property type="entry name" value="FCD"/>
    <property type="match status" value="1"/>
</dbReference>
<dbReference type="SUPFAM" id="SSF48008">
    <property type="entry name" value="GntR ligand-binding domain-like"/>
    <property type="match status" value="1"/>
</dbReference>
<dbReference type="EMBL" id="JAUCFI010000003">
    <property type="protein sequence ID" value="MDM5283981.1"/>
    <property type="molecule type" value="Genomic_DNA"/>
</dbReference>
<dbReference type="InterPro" id="IPR036390">
    <property type="entry name" value="WH_DNA-bd_sf"/>
</dbReference>
<dbReference type="PANTHER" id="PTHR43537">
    <property type="entry name" value="TRANSCRIPTIONAL REGULATOR, GNTR FAMILY"/>
    <property type="match status" value="1"/>
</dbReference>
<dbReference type="RefSeq" id="WP_260357397.1">
    <property type="nucleotide sequence ID" value="NZ_JAOAQM010000001.1"/>
</dbReference>